<dbReference type="AlphaFoldDB" id="A0A1Y1YS83"/>
<dbReference type="EMBL" id="MCFE01000079">
    <property type="protein sequence ID" value="ORY00684.1"/>
    <property type="molecule type" value="Genomic_DNA"/>
</dbReference>
<evidence type="ECO:0000256" key="2">
    <source>
        <dbReference type="SAM" id="SignalP"/>
    </source>
</evidence>
<feature type="signal peptide" evidence="2">
    <location>
        <begin position="1"/>
        <end position="16"/>
    </location>
</feature>
<name>A0A1Y1YS83_9FUNG</name>
<protein>
    <submittedName>
        <fullName evidence="3">Uncharacterized protein</fullName>
    </submittedName>
</protein>
<dbReference type="Proteomes" id="UP000193498">
    <property type="component" value="Unassembled WGS sequence"/>
</dbReference>
<feature type="compositionally biased region" description="Polar residues" evidence="1">
    <location>
        <begin position="93"/>
        <end position="119"/>
    </location>
</feature>
<gene>
    <name evidence="3" type="ORF">K493DRAFT_347724</name>
</gene>
<proteinExistence type="predicted"/>
<comment type="caution">
    <text evidence="3">The sequence shown here is derived from an EMBL/GenBank/DDBJ whole genome shotgun (WGS) entry which is preliminary data.</text>
</comment>
<accession>A0A1Y1YS83</accession>
<reference evidence="3 4" key="1">
    <citation type="submission" date="2016-07" db="EMBL/GenBank/DDBJ databases">
        <title>Pervasive Adenine N6-methylation of Active Genes in Fungi.</title>
        <authorList>
            <consortium name="DOE Joint Genome Institute"/>
            <person name="Mondo S.J."/>
            <person name="Dannebaum R.O."/>
            <person name="Kuo R.C."/>
            <person name="Labutti K."/>
            <person name="Haridas S."/>
            <person name="Kuo A."/>
            <person name="Salamov A."/>
            <person name="Ahrendt S.R."/>
            <person name="Lipzen A."/>
            <person name="Sullivan W."/>
            <person name="Andreopoulos W.B."/>
            <person name="Clum A."/>
            <person name="Lindquist E."/>
            <person name="Daum C."/>
            <person name="Ramamoorthy G.K."/>
            <person name="Gryganskyi A."/>
            <person name="Culley D."/>
            <person name="Magnuson J.K."/>
            <person name="James T.Y."/>
            <person name="O'Malley M.A."/>
            <person name="Stajich J.E."/>
            <person name="Spatafora J.W."/>
            <person name="Visel A."/>
            <person name="Grigoriev I.V."/>
        </authorList>
    </citation>
    <scope>NUCLEOTIDE SEQUENCE [LARGE SCALE GENOMIC DNA]</scope>
    <source>
        <strain evidence="3 4">CBS 931.73</strain>
    </source>
</reference>
<feature type="region of interest" description="Disordered" evidence="1">
    <location>
        <begin position="81"/>
        <end position="142"/>
    </location>
</feature>
<keyword evidence="2" id="KW-0732">Signal</keyword>
<evidence type="ECO:0000313" key="4">
    <source>
        <dbReference type="Proteomes" id="UP000193498"/>
    </source>
</evidence>
<sequence>MRHLLAVVWLVASAHGSIMIPIKGPLSRSYPALTAFKIRYIQQEPNDDGHESITRQPFQIYNIQESDPVKINEVEETRLKASADHDGPPHMNLSANASDTQSTPSRPATSVHSSTNKPTATARAHVLSSPTQNQPTRTSAEAHWTSSFSTSFSTAYSYSHSHSQPNKPTPYLPHRVVNPYHYALRW</sequence>
<organism evidence="3 4">
    <name type="scientific">Basidiobolus meristosporus CBS 931.73</name>
    <dbReference type="NCBI Taxonomy" id="1314790"/>
    <lineage>
        <taxon>Eukaryota</taxon>
        <taxon>Fungi</taxon>
        <taxon>Fungi incertae sedis</taxon>
        <taxon>Zoopagomycota</taxon>
        <taxon>Entomophthoromycotina</taxon>
        <taxon>Basidiobolomycetes</taxon>
        <taxon>Basidiobolales</taxon>
        <taxon>Basidiobolaceae</taxon>
        <taxon>Basidiobolus</taxon>
    </lineage>
</organism>
<keyword evidence="4" id="KW-1185">Reference proteome</keyword>
<feature type="chain" id="PRO_5012146704" evidence="2">
    <location>
        <begin position="17"/>
        <end position="186"/>
    </location>
</feature>
<evidence type="ECO:0000313" key="3">
    <source>
        <dbReference type="EMBL" id="ORY00684.1"/>
    </source>
</evidence>
<feature type="compositionally biased region" description="Polar residues" evidence="1">
    <location>
        <begin position="128"/>
        <end position="139"/>
    </location>
</feature>
<evidence type="ECO:0000256" key="1">
    <source>
        <dbReference type="SAM" id="MobiDB-lite"/>
    </source>
</evidence>
<dbReference type="InParanoid" id="A0A1Y1YS83"/>